<protein>
    <submittedName>
        <fullName evidence="1">Uncharacterized protein</fullName>
    </submittedName>
</protein>
<sequence>MPSWRRFECPVMRMVDCCTISSNVQGPICVLSLCTKRSWLGNVRAVEAWIEALKKLNHSQPQGPPMQQLKSRLVVCRASSLPSSFSDTHMAPVKTETRLDVFSR</sequence>
<proteinExistence type="predicted"/>
<dbReference type="EMBL" id="KI913128">
    <property type="protein sequence ID" value="ETV79297.1"/>
    <property type="molecule type" value="Genomic_DNA"/>
</dbReference>
<dbReference type="VEuPathDB" id="FungiDB:H257_07349"/>
<dbReference type="AlphaFoldDB" id="W4GI00"/>
<gene>
    <name evidence="1" type="ORF">H257_07349</name>
</gene>
<evidence type="ECO:0000313" key="1">
    <source>
        <dbReference type="EMBL" id="ETV79297.1"/>
    </source>
</evidence>
<dbReference type="GeneID" id="20809345"/>
<dbReference type="RefSeq" id="XP_009831138.1">
    <property type="nucleotide sequence ID" value="XM_009832836.1"/>
</dbReference>
<accession>W4GI00</accession>
<name>W4GI00_APHAT</name>
<organism evidence="1">
    <name type="scientific">Aphanomyces astaci</name>
    <name type="common">Crayfish plague agent</name>
    <dbReference type="NCBI Taxonomy" id="112090"/>
    <lineage>
        <taxon>Eukaryota</taxon>
        <taxon>Sar</taxon>
        <taxon>Stramenopiles</taxon>
        <taxon>Oomycota</taxon>
        <taxon>Saprolegniomycetes</taxon>
        <taxon>Saprolegniales</taxon>
        <taxon>Verrucalvaceae</taxon>
        <taxon>Aphanomyces</taxon>
    </lineage>
</organism>
<reference evidence="1" key="1">
    <citation type="submission" date="2013-12" db="EMBL/GenBank/DDBJ databases">
        <title>The Genome Sequence of Aphanomyces astaci APO3.</title>
        <authorList>
            <consortium name="The Broad Institute Genomics Platform"/>
            <person name="Russ C."/>
            <person name="Tyler B."/>
            <person name="van West P."/>
            <person name="Dieguez-Uribeondo J."/>
            <person name="Young S.K."/>
            <person name="Zeng Q."/>
            <person name="Gargeya S."/>
            <person name="Fitzgerald M."/>
            <person name="Abouelleil A."/>
            <person name="Alvarado L."/>
            <person name="Chapman S.B."/>
            <person name="Gainer-Dewar J."/>
            <person name="Goldberg J."/>
            <person name="Griggs A."/>
            <person name="Gujja S."/>
            <person name="Hansen M."/>
            <person name="Howarth C."/>
            <person name="Imamovic A."/>
            <person name="Ireland A."/>
            <person name="Larimer J."/>
            <person name="McCowan C."/>
            <person name="Murphy C."/>
            <person name="Pearson M."/>
            <person name="Poon T.W."/>
            <person name="Priest M."/>
            <person name="Roberts A."/>
            <person name="Saif S."/>
            <person name="Shea T."/>
            <person name="Sykes S."/>
            <person name="Wortman J."/>
            <person name="Nusbaum C."/>
            <person name="Birren B."/>
        </authorList>
    </citation>
    <scope>NUCLEOTIDE SEQUENCE [LARGE SCALE GENOMIC DNA]</scope>
    <source>
        <strain evidence="1">APO3</strain>
    </source>
</reference>